<dbReference type="InterPro" id="IPR002052">
    <property type="entry name" value="DNA_methylase_N6_adenine_CS"/>
</dbReference>
<dbReference type="PROSITE" id="PS00092">
    <property type="entry name" value="N6_MTASE"/>
    <property type="match status" value="1"/>
</dbReference>
<dbReference type="NCBIfam" id="TIGR00537">
    <property type="entry name" value="hemK_rel_arch"/>
    <property type="match status" value="1"/>
</dbReference>
<keyword evidence="4" id="KW-0949">S-adenosyl-L-methionine</keyword>
<evidence type="ECO:0000313" key="7">
    <source>
        <dbReference type="Proteomes" id="UP001432000"/>
    </source>
</evidence>
<dbReference type="CDD" id="cd02440">
    <property type="entry name" value="AdoMet_MTases"/>
    <property type="match status" value="1"/>
</dbReference>
<dbReference type="Gene3D" id="3.40.50.150">
    <property type="entry name" value="Vaccinia Virus protein VP39"/>
    <property type="match status" value="1"/>
</dbReference>
<feature type="domain" description="Methyltransferase small" evidence="5">
    <location>
        <begin position="40"/>
        <end position="132"/>
    </location>
</feature>
<dbReference type="InterPro" id="IPR029063">
    <property type="entry name" value="SAM-dependent_MTases_sf"/>
</dbReference>
<gene>
    <name evidence="6" type="ORF">WDS16_02280</name>
</gene>
<dbReference type="SUPFAM" id="SSF53335">
    <property type="entry name" value="S-adenosyl-L-methionine-dependent methyltransferases"/>
    <property type="match status" value="1"/>
</dbReference>
<dbReference type="RefSeq" id="WP_338890177.1">
    <property type="nucleotide sequence ID" value="NZ_CP147846.1"/>
</dbReference>
<evidence type="ECO:0000259" key="5">
    <source>
        <dbReference type="Pfam" id="PF05175"/>
    </source>
</evidence>
<protein>
    <submittedName>
        <fullName evidence="6">HemK2/MTQ2 family protein methyltransferase</fullName>
        <ecNumber evidence="6">2.1.1.-</ecNumber>
    </submittedName>
</protein>
<dbReference type="PANTHER" id="PTHR45875:SF1">
    <property type="entry name" value="METHYLTRANSFERASE N6AMT1"/>
    <property type="match status" value="1"/>
</dbReference>
<dbReference type="InterPro" id="IPR052190">
    <property type="entry name" value="Euk-Arch_PrmC-MTase"/>
</dbReference>
<keyword evidence="2 6" id="KW-0489">Methyltransferase</keyword>
<proteinExistence type="inferred from homology"/>
<dbReference type="PANTHER" id="PTHR45875">
    <property type="entry name" value="METHYLTRANSFERASE N6AMT1"/>
    <property type="match status" value="1"/>
</dbReference>
<accession>A0ABZ2PMB7</accession>
<dbReference type="Proteomes" id="UP001432000">
    <property type="component" value="Chromosome"/>
</dbReference>
<keyword evidence="7" id="KW-1185">Reference proteome</keyword>
<dbReference type="GO" id="GO:0032259">
    <property type="term" value="P:methylation"/>
    <property type="evidence" value="ECO:0007669"/>
    <property type="project" value="UniProtKB-KW"/>
</dbReference>
<dbReference type="EC" id="2.1.1.-" evidence="6"/>
<dbReference type="GO" id="GO:0008168">
    <property type="term" value="F:methyltransferase activity"/>
    <property type="evidence" value="ECO:0007669"/>
    <property type="project" value="UniProtKB-KW"/>
</dbReference>
<organism evidence="6 7">
    <name type="scientific">Rhodococcus sovatensis</name>
    <dbReference type="NCBI Taxonomy" id="1805840"/>
    <lineage>
        <taxon>Bacteria</taxon>
        <taxon>Bacillati</taxon>
        <taxon>Actinomycetota</taxon>
        <taxon>Actinomycetes</taxon>
        <taxon>Mycobacteriales</taxon>
        <taxon>Nocardiaceae</taxon>
        <taxon>Rhodococcus</taxon>
    </lineage>
</organism>
<dbReference type="Pfam" id="PF05175">
    <property type="entry name" value="MTS"/>
    <property type="match status" value="1"/>
</dbReference>
<dbReference type="InterPro" id="IPR007848">
    <property type="entry name" value="Small_mtfrase_dom"/>
</dbReference>
<name>A0ABZ2PMB7_9NOCA</name>
<evidence type="ECO:0000256" key="3">
    <source>
        <dbReference type="ARBA" id="ARBA00022679"/>
    </source>
</evidence>
<evidence type="ECO:0000313" key="6">
    <source>
        <dbReference type="EMBL" id="WXG69410.1"/>
    </source>
</evidence>
<evidence type="ECO:0000256" key="2">
    <source>
        <dbReference type="ARBA" id="ARBA00022603"/>
    </source>
</evidence>
<sequence>MTTTDAVPAACADTRSGRTMTTIDFHPTVFADIDVYRPQDDSWLLCRAIDESGVVPGARILDMCTGTGIIAIHAAQLGARRVDAFDIAPAAVACARDNAESTGTTVQVRSGSFDEARVHGPYDVVLCNPPYVPSDSLPSGLGMTRAWDAGPEGRHVLDVLCATAPVLLDDGGTLLLVQSEFADPAKTLRMLCDNGFDAAEVLEHTIGYGPVMTSRAAWLEETCKANKGQRTERLVVIRADKR</sequence>
<comment type="similarity">
    <text evidence="1">Belongs to the eukaryotic/archaeal PrmC-related family.</text>
</comment>
<reference evidence="6 7" key="1">
    <citation type="submission" date="2024-03" db="EMBL/GenBank/DDBJ databases">
        <title>Natural products discovery in diverse microorganisms through a two-stage MS feature dereplication strategy.</title>
        <authorList>
            <person name="Zhang R."/>
        </authorList>
    </citation>
    <scope>NUCLEOTIDE SEQUENCE [LARGE SCALE GENOMIC DNA]</scope>
    <source>
        <strain evidence="6 7">18930</strain>
    </source>
</reference>
<evidence type="ECO:0000256" key="4">
    <source>
        <dbReference type="ARBA" id="ARBA00022691"/>
    </source>
</evidence>
<evidence type="ECO:0000256" key="1">
    <source>
        <dbReference type="ARBA" id="ARBA00006149"/>
    </source>
</evidence>
<keyword evidence="3 6" id="KW-0808">Transferase</keyword>
<dbReference type="EMBL" id="CP147846">
    <property type="protein sequence ID" value="WXG69410.1"/>
    <property type="molecule type" value="Genomic_DNA"/>
</dbReference>
<dbReference type="InterPro" id="IPR004557">
    <property type="entry name" value="PrmC-related"/>
</dbReference>